<feature type="region of interest" description="Disordered" evidence="1">
    <location>
        <begin position="215"/>
        <end position="250"/>
    </location>
</feature>
<name>A0A1C7MNS5_GRIFR</name>
<sequence length="265" mass="28642">MEPLLSKSPLSPVYPPSTPMFPLHSASVQSITSDNTDGDEFFDSPATMDRDSRFDFTQEDEDTITPARAPYLARSITEPAVSQAMEVPSPGLSRTRTTPNRTYYDKNRPSSKSPQTPADDGPAFPQPSSSRGGQDGIDREVRRMKSAGELRRNRTTNPPQLPSKSLASSPQRAALSEYHPSASSSNLLNMGSNSVDQSAPKRFASLGVAAGGMMSNSGKAGRTMGTSLWDNPTEEDAHDVPPYQRKLLPHTRSTLGVTMVATRQG</sequence>
<feature type="compositionally biased region" description="Basic and acidic residues" evidence="1">
    <location>
        <begin position="136"/>
        <end position="152"/>
    </location>
</feature>
<feature type="compositionally biased region" description="Polar residues" evidence="1">
    <location>
        <begin position="155"/>
        <end position="171"/>
    </location>
</feature>
<reference evidence="2 3" key="1">
    <citation type="submission" date="2016-03" db="EMBL/GenBank/DDBJ databases">
        <title>Whole genome sequencing of Grifola frondosa 9006-11.</title>
        <authorList>
            <person name="Min B."/>
            <person name="Park H."/>
            <person name="Kim J.-G."/>
            <person name="Cho H."/>
            <person name="Oh Y.-L."/>
            <person name="Kong W.-S."/>
            <person name="Choi I.-G."/>
        </authorList>
    </citation>
    <scope>NUCLEOTIDE SEQUENCE [LARGE SCALE GENOMIC DNA]</scope>
    <source>
        <strain evidence="2 3">9006-11</strain>
    </source>
</reference>
<organism evidence="2 3">
    <name type="scientific">Grifola frondosa</name>
    <name type="common">Maitake</name>
    <name type="synonym">Polyporus frondosus</name>
    <dbReference type="NCBI Taxonomy" id="5627"/>
    <lineage>
        <taxon>Eukaryota</taxon>
        <taxon>Fungi</taxon>
        <taxon>Dikarya</taxon>
        <taxon>Basidiomycota</taxon>
        <taxon>Agaricomycotina</taxon>
        <taxon>Agaricomycetes</taxon>
        <taxon>Polyporales</taxon>
        <taxon>Grifolaceae</taxon>
        <taxon>Grifola</taxon>
    </lineage>
</organism>
<evidence type="ECO:0000313" key="2">
    <source>
        <dbReference type="EMBL" id="OBZ78530.1"/>
    </source>
</evidence>
<feature type="compositionally biased region" description="Low complexity" evidence="1">
    <location>
        <begin position="181"/>
        <end position="194"/>
    </location>
</feature>
<gene>
    <name evidence="2" type="ORF">A0H81_00742</name>
</gene>
<dbReference type="OrthoDB" id="660555at2759"/>
<dbReference type="AlphaFoldDB" id="A0A1C7MNS5"/>
<proteinExistence type="predicted"/>
<evidence type="ECO:0000313" key="3">
    <source>
        <dbReference type="Proteomes" id="UP000092993"/>
    </source>
</evidence>
<dbReference type="STRING" id="5627.A0A1C7MNS5"/>
<protein>
    <submittedName>
        <fullName evidence="2">Uncharacterized protein</fullName>
    </submittedName>
</protein>
<evidence type="ECO:0000256" key="1">
    <source>
        <dbReference type="SAM" id="MobiDB-lite"/>
    </source>
</evidence>
<keyword evidence="3" id="KW-1185">Reference proteome</keyword>
<dbReference type="EMBL" id="LUGG01000001">
    <property type="protein sequence ID" value="OBZ78530.1"/>
    <property type="molecule type" value="Genomic_DNA"/>
</dbReference>
<feature type="compositionally biased region" description="Polar residues" evidence="1">
    <location>
        <begin position="92"/>
        <end position="101"/>
    </location>
</feature>
<feature type="region of interest" description="Disordered" evidence="1">
    <location>
        <begin position="29"/>
        <end position="196"/>
    </location>
</feature>
<feature type="compositionally biased region" description="Polar residues" evidence="1">
    <location>
        <begin position="215"/>
        <end position="230"/>
    </location>
</feature>
<comment type="caution">
    <text evidence="2">The sequence shown here is derived from an EMBL/GenBank/DDBJ whole genome shotgun (WGS) entry which is preliminary data.</text>
</comment>
<accession>A0A1C7MNS5</accession>
<dbReference type="Proteomes" id="UP000092993">
    <property type="component" value="Unassembled WGS sequence"/>
</dbReference>